<dbReference type="EMBL" id="JACHVA010000073">
    <property type="protein sequence ID" value="MBC2601714.1"/>
    <property type="molecule type" value="Genomic_DNA"/>
</dbReference>
<dbReference type="SUPFAM" id="SSF55347">
    <property type="entry name" value="Glyceraldehyde-3-phosphate dehydrogenase-like, C-terminal domain"/>
    <property type="match status" value="1"/>
</dbReference>
<dbReference type="PANTHER" id="PTHR43249:SF1">
    <property type="entry name" value="D-GLUCOSIDE 3-DEHYDROGENASE"/>
    <property type="match status" value="1"/>
</dbReference>
<organism evidence="3 4">
    <name type="scientific">Puniceicoccus vermicola</name>
    <dbReference type="NCBI Taxonomy" id="388746"/>
    <lineage>
        <taxon>Bacteria</taxon>
        <taxon>Pseudomonadati</taxon>
        <taxon>Verrucomicrobiota</taxon>
        <taxon>Opitutia</taxon>
        <taxon>Puniceicoccales</taxon>
        <taxon>Puniceicoccaceae</taxon>
        <taxon>Puniceicoccus</taxon>
    </lineage>
</organism>
<dbReference type="Proteomes" id="UP000525652">
    <property type="component" value="Unassembled WGS sequence"/>
</dbReference>
<sequence length="404" mass="45721">MPTRNIKAQHTLTVALVGVTGYANMYVDRLVSYHRNGRIRLQAATVINPSEASEACHVLHEIGCRIYSDFEKMIAEESGRIDLCAIPTGIHLHCPMTIAALNAGMNVLVEKPLTARADEARMMVEARNRSGLEIFVGFQTMFNRSLWETKDLLTRQKFGRVKMIKSIALWPRPTTYYTRNNWAGKLSVGPNTIFDSPVNNAMAHFVMMPLFLSGKDIENTASIVQLEADAFRAQNIESFDTFSARATTNNGIELLFNFSHSTQERYRPTIEVVCEGGTLQWFENENYRYPDPDKVSAHSTRIEPVDARTEMFENIFNRLQNRPGNCCTVDHAMAHTEFVNHLHHDLIVAEVPKNQISSEIRNGLSYSFVPGLGEQMFHSHQSGEILSQVIPNWIHELLNTIPVK</sequence>
<evidence type="ECO:0000313" key="3">
    <source>
        <dbReference type="EMBL" id="MBC2601714.1"/>
    </source>
</evidence>
<dbReference type="InterPro" id="IPR036291">
    <property type="entry name" value="NAD(P)-bd_dom_sf"/>
</dbReference>
<comment type="caution">
    <text evidence="3">The sequence shown here is derived from an EMBL/GenBank/DDBJ whole genome shotgun (WGS) entry which is preliminary data.</text>
</comment>
<dbReference type="PANTHER" id="PTHR43249">
    <property type="entry name" value="UDP-N-ACETYL-2-AMINO-2-DEOXY-D-GLUCURONATE OXIDASE"/>
    <property type="match status" value="1"/>
</dbReference>
<protein>
    <submittedName>
        <fullName evidence="3">Gfo/Idh/MocA family oxidoreductase</fullName>
    </submittedName>
</protein>
<feature type="domain" description="GFO/IDH/MocA-like oxidoreductase" evidence="2">
    <location>
        <begin position="149"/>
        <end position="279"/>
    </location>
</feature>
<accession>A0A7X1E467</accession>
<dbReference type="GO" id="GO:0000166">
    <property type="term" value="F:nucleotide binding"/>
    <property type="evidence" value="ECO:0007669"/>
    <property type="project" value="InterPro"/>
</dbReference>
<reference evidence="3 4" key="1">
    <citation type="submission" date="2020-07" db="EMBL/GenBank/DDBJ databases">
        <authorList>
            <person name="Feng X."/>
        </authorList>
    </citation>
    <scope>NUCLEOTIDE SEQUENCE [LARGE SCALE GENOMIC DNA]</scope>
    <source>
        <strain evidence="3 4">JCM14086</strain>
    </source>
</reference>
<dbReference type="Gene3D" id="3.40.50.720">
    <property type="entry name" value="NAD(P)-binding Rossmann-like Domain"/>
    <property type="match status" value="1"/>
</dbReference>
<dbReference type="Gene3D" id="3.30.360.10">
    <property type="entry name" value="Dihydrodipicolinate Reductase, domain 2"/>
    <property type="match status" value="1"/>
</dbReference>
<gene>
    <name evidence="3" type="ORF">H5P30_07980</name>
</gene>
<feature type="domain" description="Gfo/Idh/MocA-like oxidoreductase N-terminal" evidence="1">
    <location>
        <begin position="13"/>
        <end position="138"/>
    </location>
</feature>
<proteinExistence type="predicted"/>
<name>A0A7X1E467_9BACT</name>
<dbReference type="InterPro" id="IPR052515">
    <property type="entry name" value="Gfo/Idh/MocA_Oxidoreductase"/>
</dbReference>
<dbReference type="InterPro" id="IPR000683">
    <property type="entry name" value="Gfo/Idh/MocA-like_OxRdtase_N"/>
</dbReference>
<dbReference type="RefSeq" id="WP_185692423.1">
    <property type="nucleotide sequence ID" value="NZ_JACHVA010000073.1"/>
</dbReference>
<evidence type="ECO:0000313" key="4">
    <source>
        <dbReference type="Proteomes" id="UP000525652"/>
    </source>
</evidence>
<evidence type="ECO:0000259" key="2">
    <source>
        <dbReference type="Pfam" id="PF22725"/>
    </source>
</evidence>
<dbReference type="InterPro" id="IPR055170">
    <property type="entry name" value="GFO_IDH_MocA-like_dom"/>
</dbReference>
<dbReference type="Pfam" id="PF01408">
    <property type="entry name" value="GFO_IDH_MocA"/>
    <property type="match status" value="1"/>
</dbReference>
<dbReference type="SUPFAM" id="SSF51735">
    <property type="entry name" value="NAD(P)-binding Rossmann-fold domains"/>
    <property type="match status" value="1"/>
</dbReference>
<keyword evidence="4" id="KW-1185">Reference proteome</keyword>
<dbReference type="AlphaFoldDB" id="A0A7X1E467"/>
<evidence type="ECO:0000259" key="1">
    <source>
        <dbReference type="Pfam" id="PF01408"/>
    </source>
</evidence>
<dbReference type="Pfam" id="PF22725">
    <property type="entry name" value="GFO_IDH_MocA_C3"/>
    <property type="match status" value="1"/>
</dbReference>